<gene>
    <name evidence="4" type="ORF">QN277_027857</name>
</gene>
<dbReference type="AlphaFoldDB" id="A0AAE1J226"/>
<feature type="region of interest" description="Disordered" evidence="1">
    <location>
        <begin position="286"/>
        <end position="319"/>
    </location>
</feature>
<dbReference type="Pfam" id="PF24766">
    <property type="entry name" value="DUF7699"/>
    <property type="match status" value="1"/>
</dbReference>
<evidence type="ECO:0008006" key="6">
    <source>
        <dbReference type="Google" id="ProtNLM"/>
    </source>
</evidence>
<accession>A0AAE1J226</accession>
<feature type="compositionally biased region" description="Acidic residues" evidence="1">
    <location>
        <begin position="19"/>
        <end position="59"/>
    </location>
</feature>
<dbReference type="Proteomes" id="UP001293593">
    <property type="component" value="Unassembled WGS sequence"/>
</dbReference>
<feature type="domain" description="SAP" evidence="2">
    <location>
        <begin position="73"/>
        <end position="109"/>
    </location>
</feature>
<dbReference type="Pfam" id="PF02037">
    <property type="entry name" value="SAP"/>
    <property type="match status" value="1"/>
</dbReference>
<feature type="region of interest" description="Disordered" evidence="1">
    <location>
        <begin position="1"/>
        <end position="61"/>
    </location>
</feature>
<dbReference type="PANTHER" id="PTHR35323">
    <property type="entry name" value="SAP DOMAIN-CONTAINING PROTEIN"/>
    <property type="match status" value="1"/>
</dbReference>
<proteinExistence type="predicted"/>
<sequence>MVETRGKRAIIVLSSSSSEEIDDHDMEDSISDEDYADEEEEGQSVDGDDENSDDRDDESPSNKVFALLQDGSDLKSLTLEECKAYLRNNGLRLAGKRDVCIERIREHWRIKDGRGYTLYPRSSFIIDCTGDVCKGDVVLFRQKVYEKFDKASKQGRLVGKRTVAGRVVKESYGATKQQHTFTVEVIWSNGAKKLRPLFPLLVKGRNLYKLKTYRQRWKNEAERVKVLSEKHQRGAEARLVRAMRQKKGKCSANGCFNGHCEIHHHTKPSKLRRSCTYDMGKAGHLDRHRRAISDCQPPETSSSRKATRKQNASSRTFRSTRGWDESVDFYQLPVHSIHANHPRSSHQSQLKCRKK</sequence>
<feature type="compositionally biased region" description="Polar residues" evidence="1">
    <location>
        <begin position="298"/>
        <end position="319"/>
    </location>
</feature>
<protein>
    <recommendedName>
        <fullName evidence="6">SAP domain-containing protein</fullName>
    </recommendedName>
</protein>
<evidence type="ECO:0000313" key="5">
    <source>
        <dbReference type="Proteomes" id="UP001293593"/>
    </source>
</evidence>
<dbReference type="PANTHER" id="PTHR35323:SF2">
    <property type="entry name" value="SAP DOMAIN-CONTAINING PROTEIN"/>
    <property type="match status" value="1"/>
</dbReference>
<feature type="domain" description="DUF7699" evidence="3">
    <location>
        <begin position="133"/>
        <end position="217"/>
    </location>
</feature>
<evidence type="ECO:0000259" key="2">
    <source>
        <dbReference type="Pfam" id="PF02037"/>
    </source>
</evidence>
<reference evidence="4" key="1">
    <citation type="submission" date="2023-10" db="EMBL/GenBank/DDBJ databases">
        <title>Chromosome-level genome of the transformable northern wattle, Acacia crassicarpa.</title>
        <authorList>
            <person name="Massaro I."/>
            <person name="Sinha N.R."/>
            <person name="Poethig S."/>
            <person name="Leichty A.R."/>
        </authorList>
    </citation>
    <scope>NUCLEOTIDE SEQUENCE</scope>
    <source>
        <strain evidence="4">Acra3RX</strain>
        <tissue evidence="4">Leaf</tissue>
    </source>
</reference>
<name>A0AAE1J226_9FABA</name>
<comment type="caution">
    <text evidence="4">The sequence shown here is derived from an EMBL/GenBank/DDBJ whole genome shotgun (WGS) entry which is preliminary data.</text>
</comment>
<evidence type="ECO:0000313" key="4">
    <source>
        <dbReference type="EMBL" id="KAK4262275.1"/>
    </source>
</evidence>
<evidence type="ECO:0000256" key="1">
    <source>
        <dbReference type="SAM" id="MobiDB-lite"/>
    </source>
</evidence>
<dbReference type="InterPro" id="IPR003034">
    <property type="entry name" value="SAP_dom"/>
</dbReference>
<dbReference type="InterPro" id="IPR056116">
    <property type="entry name" value="DUF7699"/>
</dbReference>
<dbReference type="EMBL" id="JAWXYG010000009">
    <property type="protein sequence ID" value="KAK4262275.1"/>
    <property type="molecule type" value="Genomic_DNA"/>
</dbReference>
<organism evidence="4 5">
    <name type="scientific">Acacia crassicarpa</name>
    <name type="common">northern wattle</name>
    <dbReference type="NCBI Taxonomy" id="499986"/>
    <lineage>
        <taxon>Eukaryota</taxon>
        <taxon>Viridiplantae</taxon>
        <taxon>Streptophyta</taxon>
        <taxon>Embryophyta</taxon>
        <taxon>Tracheophyta</taxon>
        <taxon>Spermatophyta</taxon>
        <taxon>Magnoliopsida</taxon>
        <taxon>eudicotyledons</taxon>
        <taxon>Gunneridae</taxon>
        <taxon>Pentapetalae</taxon>
        <taxon>rosids</taxon>
        <taxon>fabids</taxon>
        <taxon>Fabales</taxon>
        <taxon>Fabaceae</taxon>
        <taxon>Caesalpinioideae</taxon>
        <taxon>mimosoid clade</taxon>
        <taxon>Acacieae</taxon>
        <taxon>Acacia</taxon>
    </lineage>
</organism>
<keyword evidence="5" id="KW-1185">Reference proteome</keyword>
<evidence type="ECO:0000259" key="3">
    <source>
        <dbReference type="Pfam" id="PF24766"/>
    </source>
</evidence>